<keyword evidence="2" id="KW-1185">Reference proteome</keyword>
<accession>A0ABS8UQ17</accession>
<organism evidence="1 2">
    <name type="scientific">Datura stramonium</name>
    <name type="common">Jimsonweed</name>
    <name type="synonym">Common thornapple</name>
    <dbReference type="NCBI Taxonomy" id="4076"/>
    <lineage>
        <taxon>Eukaryota</taxon>
        <taxon>Viridiplantae</taxon>
        <taxon>Streptophyta</taxon>
        <taxon>Embryophyta</taxon>
        <taxon>Tracheophyta</taxon>
        <taxon>Spermatophyta</taxon>
        <taxon>Magnoliopsida</taxon>
        <taxon>eudicotyledons</taxon>
        <taxon>Gunneridae</taxon>
        <taxon>Pentapetalae</taxon>
        <taxon>asterids</taxon>
        <taxon>lamiids</taxon>
        <taxon>Solanales</taxon>
        <taxon>Solanaceae</taxon>
        <taxon>Solanoideae</taxon>
        <taxon>Datureae</taxon>
        <taxon>Datura</taxon>
    </lineage>
</organism>
<sequence length="170" mass="19532">MTSGQKNQEDHVAALKGAVDELRLLKDMMLELKTNLQKRLVDLDRRMRAALQGLLREVDNNIRVIKAGEDTLDAWENLKDMGDKYKFFMFMEGLMPYSYMELERQKVDSLPKAIQVECLEDYQVEASKDKPQLPVRGGYKRGQHQVNLRLHPQAMIVLHLTPMTAGGSFP</sequence>
<protein>
    <submittedName>
        <fullName evidence="1">Uncharacterized protein</fullName>
    </submittedName>
</protein>
<dbReference type="EMBL" id="JACEIK010002285">
    <property type="protein sequence ID" value="MCD9560226.1"/>
    <property type="molecule type" value="Genomic_DNA"/>
</dbReference>
<name>A0ABS8UQ17_DATST</name>
<dbReference type="Proteomes" id="UP000823775">
    <property type="component" value="Unassembled WGS sequence"/>
</dbReference>
<evidence type="ECO:0000313" key="1">
    <source>
        <dbReference type="EMBL" id="MCD9560226.1"/>
    </source>
</evidence>
<comment type="caution">
    <text evidence="1">The sequence shown here is derived from an EMBL/GenBank/DDBJ whole genome shotgun (WGS) entry which is preliminary data.</text>
</comment>
<gene>
    <name evidence="1" type="ORF">HAX54_018728</name>
</gene>
<evidence type="ECO:0000313" key="2">
    <source>
        <dbReference type="Proteomes" id="UP000823775"/>
    </source>
</evidence>
<reference evidence="1 2" key="1">
    <citation type="journal article" date="2021" name="BMC Genomics">
        <title>Datura genome reveals duplications of psychoactive alkaloid biosynthetic genes and high mutation rate following tissue culture.</title>
        <authorList>
            <person name="Rajewski A."/>
            <person name="Carter-House D."/>
            <person name="Stajich J."/>
            <person name="Litt A."/>
        </authorList>
    </citation>
    <scope>NUCLEOTIDE SEQUENCE [LARGE SCALE GENOMIC DNA]</scope>
    <source>
        <strain evidence="1">AR-01</strain>
    </source>
</reference>
<proteinExistence type="predicted"/>